<proteinExistence type="predicted"/>
<accession>A0A5J4TXF3</accession>
<name>A0A5J4TXF3_9EUKA</name>
<organism evidence="2 3">
    <name type="scientific">Streblomastix strix</name>
    <dbReference type="NCBI Taxonomy" id="222440"/>
    <lineage>
        <taxon>Eukaryota</taxon>
        <taxon>Metamonada</taxon>
        <taxon>Preaxostyla</taxon>
        <taxon>Oxymonadida</taxon>
        <taxon>Streblomastigidae</taxon>
        <taxon>Streblomastix</taxon>
    </lineage>
</organism>
<dbReference type="Proteomes" id="UP000324800">
    <property type="component" value="Unassembled WGS sequence"/>
</dbReference>
<keyword evidence="1" id="KW-0175">Coiled coil</keyword>
<evidence type="ECO:0000256" key="1">
    <source>
        <dbReference type="SAM" id="Coils"/>
    </source>
</evidence>
<gene>
    <name evidence="2" type="ORF">EZS28_041904</name>
</gene>
<feature type="coiled-coil region" evidence="1">
    <location>
        <begin position="164"/>
        <end position="197"/>
    </location>
</feature>
<evidence type="ECO:0000313" key="2">
    <source>
        <dbReference type="EMBL" id="KAA6362569.1"/>
    </source>
</evidence>
<dbReference type="EMBL" id="SNRW01024018">
    <property type="protein sequence ID" value="KAA6362569.1"/>
    <property type="molecule type" value="Genomic_DNA"/>
</dbReference>
<evidence type="ECO:0000313" key="3">
    <source>
        <dbReference type="Proteomes" id="UP000324800"/>
    </source>
</evidence>
<comment type="caution">
    <text evidence="2">The sequence shown here is derived from an EMBL/GenBank/DDBJ whole genome shotgun (WGS) entry which is preliminary data.</text>
</comment>
<feature type="non-terminal residue" evidence="2">
    <location>
        <position position="231"/>
    </location>
</feature>
<sequence length="231" mass="26602">MKNLIFELLPFDVVNFECFLAETQDKPFRLSKEHSGNNYANIGKTEVGYSGYDNSEYFVLPKGFPVINANDMADKDEIILNIRDCVKVKPSALKTLRQMQNLFEKTIDEIAKQKAKYIKESLQKKTKIDEGLKKYRIKAVNNLKTNKEIDYTKVFSKNSIPRKTKAAEIRFQRMEAAKKKAEKLLKKEKNLKLLKKAGKTGLKIAAVTAAAYGAKKLYDKYKKKKLNEYEI</sequence>
<reference evidence="2 3" key="1">
    <citation type="submission" date="2019-03" db="EMBL/GenBank/DDBJ databases">
        <title>Single cell metagenomics reveals metabolic interactions within the superorganism composed of flagellate Streblomastix strix and complex community of Bacteroidetes bacteria on its surface.</title>
        <authorList>
            <person name="Treitli S.C."/>
            <person name="Kolisko M."/>
            <person name="Husnik F."/>
            <person name="Keeling P."/>
            <person name="Hampl V."/>
        </authorList>
    </citation>
    <scope>NUCLEOTIDE SEQUENCE [LARGE SCALE GENOMIC DNA]</scope>
    <source>
        <strain evidence="2">ST1C</strain>
    </source>
</reference>
<protein>
    <submittedName>
        <fullName evidence="2">Uncharacterized protein</fullName>
    </submittedName>
</protein>
<dbReference type="AlphaFoldDB" id="A0A5J4TXF3"/>